<dbReference type="AlphaFoldDB" id="A0A9P8Q1J2"/>
<dbReference type="Gene3D" id="3.30.1520.10">
    <property type="entry name" value="Phox-like domain"/>
    <property type="match status" value="1"/>
</dbReference>
<dbReference type="Pfam" id="PF19566">
    <property type="entry name" value="Snx8_BAR_dom"/>
    <property type="match status" value="1"/>
</dbReference>
<comment type="subcellular location">
    <subcellularLocation>
        <location evidence="2">Cytoplasm</location>
    </subcellularLocation>
    <subcellularLocation>
        <location evidence="1">Membrane</location>
        <topology evidence="1">Peripheral membrane protein</topology>
        <orientation evidence="1">Cytoplasmic side</orientation>
    </subcellularLocation>
</comment>
<dbReference type="GO" id="GO:0016020">
    <property type="term" value="C:membrane"/>
    <property type="evidence" value="ECO:0007669"/>
    <property type="project" value="UniProtKB-SubCell"/>
</dbReference>
<feature type="compositionally biased region" description="Polar residues" evidence="9">
    <location>
        <begin position="30"/>
        <end position="48"/>
    </location>
</feature>
<keyword evidence="5" id="KW-0813">Transport</keyword>
<evidence type="ECO:0000256" key="4">
    <source>
        <dbReference type="ARBA" id="ARBA00014268"/>
    </source>
</evidence>
<comment type="caution">
    <text evidence="11">The sequence shown here is derived from an EMBL/GenBank/DDBJ whole genome shotgun (WGS) entry which is preliminary data.</text>
</comment>
<dbReference type="InterPro" id="IPR036871">
    <property type="entry name" value="PX_dom_sf"/>
</dbReference>
<dbReference type="SMART" id="SM00312">
    <property type="entry name" value="PX"/>
    <property type="match status" value="1"/>
</dbReference>
<organism evidence="11 12">
    <name type="scientific">Wickerhamomyces pijperi</name>
    <name type="common">Yeast</name>
    <name type="synonym">Pichia pijperi</name>
    <dbReference type="NCBI Taxonomy" id="599730"/>
    <lineage>
        <taxon>Eukaryota</taxon>
        <taxon>Fungi</taxon>
        <taxon>Dikarya</taxon>
        <taxon>Ascomycota</taxon>
        <taxon>Saccharomycotina</taxon>
        <taxon>Saccharomycetes</taxon>
        <taxon>Phaffomycetales</taxon>
        <taxon>Wickerhamomycetaceae</taxon>
        <taxon>Wickerhamomyces</taxon>
    </lineage>
</organism>
<dbReference type="InterPro" id="IPR001683">
    <property type="entry name" value="PX_dom"/>
</dbReference>
<dbReference type="InterPro" id="IPR045734">
    <property type="entry name" value="Snx8_BAR_dom"/>
</dbReference>
<keyword evidence="7" id="KW-0653">Protein transport</keyword>
<keyword evidence="6" id="KW-0963">Cytoplasm</keyword>
<name>A0A9P8Q1J2_WICPI</name>
<keyword evidence="8" id="KW-0472">Membrane</keyword>
<comment type="similarity">
    <text evidence="3">Belongs to the sorting nexin family.</text>
</comment>
<evidence type="ECO:0000256" key="9">
    <source>
        <dbReference type="SAM" id="MobiDB-lite"/>
    </source>
</evidence>
<evidence type="ECO:0000256" key="6">
    <source>
        <dbReference type="ARBA" id="ARBA00022490"/>
    </source>
</evidence>
<evidence type="ECO:0000256" key="8">
    <source>
        <dbReference type="ARBA" id="ARBA00023136"/>
    </source>
</evidence>
<evidence type="ECO:0000256" key="3">
    <source>
        <dbReference type="ARBA" id="ARBA00010883"/>
    </source>
</evidence>
<feature type="compositionally biased region" description="Polar residues" evidence="9">
    <location>
        <begin position="1"/>
        <end position="13"/>
    </location>
</feature>
<dbReference type="Pfam" id="PF00787">
    <property type="entry name" value="PX"/>
    <property type="match status" value="1"/>
</dbReference>
<evidence type="ECO:0000256" key="2">
    <source>
        <dbReference type="ARBA" id="ARBA00004496"/>
    </source>
</evidence>
<evidence type="ECO:0000313" key="11">
    <source>
        <dbReference type="EMBL" id="KAH3681535.1"/>
    </source>
</evidence>
<accession>A0A9P8Q1J2</accession>
<dbReference type="GO" id="GO:0042147">
    <property type="term" value="P:retrograde transport, endosome to Golgi"/>
    <property type="evidence" value="ECO:0007669"/>
    <property type="project" value="InterPro"/>
</dbReference>
<reference evidence="11" key="2">
    <citation type="submission" date="2021-01" db="EMBL/GenBank/DDBJ databases">
        <authorList>
            <person name="Schikora-Tamarit M.A."/>
        </authorList>
    </citation>
    <scope>NUCLEOTIDE SEQUENCE</scope>
    <source>
        <strain evidence="11">CBS2887</strain>
    </source>
</reference>
<gene>
    <name evidence="11" type="ORF">WICPIJ_007516</name>
</gene>
<evidence type="ECO:0000256" key="1">
    <source>
        <dbReference type="ARBA" id="ARBA00004287"/>
    </source>
</evidence>
<evidence type="ECO:0000313" key="12">
    <source>
        <dbReference type="Proteomes" id="UP000774326"/>
    </source>
</evidence>
<dbReference type="GO" id="GO:0005768">
    <property type="term" value="C:endosome"/>
    <property type="evidence" value="ECO:0007669"/>
    <property type="project" value="TreeGrafter"/>
</dbReference>
<sequence>MSNIFDTDPSQSIWDDPSDPSRTSSPLLGQLNTTIPKTTPTNGSNINPQWGLNDTASRDLNSSIWGEQPINHNILTSNDTLAVSLNGANLNNNNNTNGHVHTEQNGISNRANSNRFNSWMNSIRAEFSPLGPDTVLITEIPEKEGLLFKHTNYLVENLGSSLTDNDDDPDASFGEGRGGANPGKVIRRYSDFFWLFETLLKKYPFRLIPELPPKSVGYSNSETVFMEKRVLGIRRFMNQIVKHPVLGRDELVLMFLSVPTDLANWRKNAVYNQNEEFLNQRIDDSFVAQWDEVYIERWNEITQPLVKASELWKNMTILIERFEKRLEMYQKDEDLFTKSITRLSQCLPGIYSIDNSTTVHEITDGLTDVVKGYSQSQQLIHDKRSSFVHDLHVEFKKFGDYLQCLMNLIERYKRTGGNQIPGLNLRTQQLHDKLRSFQGKPEVKGNEVDKVKDEITRIQKEIEIQTNRDWLIKKVILHEFVLFQETQFQVSDIFKKLIAANLKFDELYSNSWNKIMADISDMPAGRN</sequence>
<dbReference type="PROSITE" id="PS50195">
    <property type="entry name" value="PX"/>
    <property type="match status" value="1"/>
</dbReference>
<dbReference type="PANTHER" id="PTHR47554">
    <property type="entry name" value="SORTING NEXIN MVP1"/>
    <property type="match status" value="1"/>
</dbReference>
<feature type="domain" description="PX" evidence="10">
    <location>
        <begin position="131"/>
        <end position="263"/>
    </location>
</feature>
<evidence type="ECO:0000256" key="7">
    <source>
        <dbReference type="ARBA" id="ARBA00022927"/>
    </source>
</evidence>
<protein>
    <recommendedName>
        <fullName evidence="4">Sorting nexin MVP1</fullName>
    </recommendedName>
</protein>
<dbReference type="EMBL" id="JAEUBG010004397">
    <property type="protein sequence ID" value="KAH3681535.1"/>
    <property type="molecule type" value="Genomic_DNA"/>
</dbReference>
<dbReference type="OrthoDB" id="10064318at2759"/>
<dbReference type="GO" id="GO:0005829">
    <property type="term" value="C:cytosol"/>
    <property type="evidence" value="ECO:0007669"/>
    <property type="project" value="GOC"/>
</dbReference>
<keyword evidence="12" id="KW-1185">Reference proteome</keyword>
<dbReference type="InterPro" id="IPR028662">
    <property type="entry name" value="SNX8/Mvp1"/>
</dbReference>
<dbReference type="GO" id="GO:0032266">
    <property type="term" value="F:phosphatidylinositol-3-phosphate binding"/>
    <property type="evidence" value="ECO:0007669"/>
    <property type="project" value="TreeGrafter"/>
</dbReference>
<evidence type="ECO:0000259" key="10">
    <source>
        <dbReference type="PROSITE" id="PS50195"/>
    </source>
</evidence>
<dbReference type="Proteomes" id="UP000774326">
    <property type="component" value="Unassembled WGS sequence"/>
</dbReference>
<proteinExistence type="inferred from homology"/>
<reference evidence="11" key="1">
    <citation type="journal article" date="2021" name="Open Biol.">
        <title>Shared evolutionary footprints suggest mitochondrial oxidative damage underlies multiple complex I losses in fungi.</title>
        <authorList>
            <person name="Schikora-Tamarit M.A."/>
            <person name="Marcet-Houben M."/>
            <person name="Nosek J."/>
            <person name="Gabaldon T."/>
        </authorList>
    </citation>
    <scope>NUCLEOTIDE SEQUENCE</scope>
    <source>
        <strain evidence="11">CBS2887</strain>
    </source>
</reference>
<dbReference type="SUPFAM" id="SSF64268">
    <property type="entry name" value="PX domain"/>
    <property type="match status" value="1"/>
</dbReference>
<dbReference type="GO" id="GO:0006623">
    <property type="term" value="P:protein targeting to vacuole"/>
    <property type="evidence" value="ECO:0007669"/>
    <property type="project" value="TreeGrafter"/>
</dbReference>
<evidence type="ECO:0000256" key="5">
    <source>
        <dbReference type="ARBA" id="ARBA00022448"/>
    </source>
</evidence>
<dbReference type="PANTHER" id="PTHR47554:SF1">
    <property type="entry name" value="SORTING NEXIN MVP1"/>
    <property type="match status" value="1"/>
</dbReference>
<feature type="region of interest" description="Disordered" evidence="9">
    <location>
        <begin position="1"/>
        <end position="48"/>
    </location>
</feature>